<feature type="transmembrane region" description="Helical" evidence="2">
    <location>
        <begin position="360"/>
        <end position="384"/>
    </location>
</feature>
<comment type="caution">
    <text evidence="3">The sequence shown here is derived from an EMBL/GenBank/DDBJ whole genome shotgun (WGS) entry which is preliminary data.</text>
</comment>
<dbReference type="Pfam" id="PF03137">
    <property type="entry name" value="OATP"/>
    <property type="match status" value="1"/>
</dbReference>
<feature type="transmembrane region" description="Helical" evidence="2">
    <location>
        <begin position="196"/>
        <end position="215"/>
    </location>
</feature>
<accession>A0ABQ9HNS3</accession>
<dbReference type="InterPro" id="IPR036259">
    <property type="entry name" value="MFS_trans_sf"/>
</dbReference>
<dbReference type="Proteomes" id="UP001159363">
    <property type="component" value="Chromosome X"/>
</dbReference>
<keyword evidence="4" id="KW-1185">Reference proteome</keyword>
<dbReference type="SUPFAM" id="SSF103473">
    <property type="entry name" value="MFS general substrate transporter"/>
    <property type="match status" value="1"/>
</dbReference>
<proteinExistence type="predicted"/>
<evidence type="ECO:0000256" key="2">
    <source>
        <dbReference type="SAM" id="Phobius"/>
    </source>
</evidence>
<reference evidence="3 4" key="1">
    <citation type="submission" date="2023-02" db="EMBL/GenBank/DDBJ databases">
        <title>LHISI_Scaffold_Assembly.</title>
        <authorList>
            <person name="Stuart O.P."/>
            <person name="Cleave R."/>
            <person name="Magrath M.J.L."/>
            <person name="Mikheyev A.S."/>
        </authorList>
    </citation>
    <scope>NUCLEOTIDE SEQUENCE [LARGE SCALE GENOMIC DNA]</scope>
    <source>
        <strain evidence="3">Daus_M_001</strain>
        <tissue evidence="3">Leg muscle</tissue>
    </source>
</reference>
<name>A0ABQ9HNS3_9NEOP</name>
<dbReference type="PANTHER" id="PTHR11388:SF159">
    <property type="entry name" value="SOLUTE CARRIER ORGANIC ANION TRANSPORTER FAMILY MEMBER 74D"/>
    <property type="match status" value="1"/>
</dbReference>
<dbReference type="EMBL" id="JARBHB010000004">
    <property type="protein sequence ID" value="KAJ8886021.1"/>
    <property type="molecule type" value="Genomic_DNA"/>
</dbReference>
<keyword evidence="2" id="KW-1133">Transmembrane helix</keyword>
<evidence type="ECO:0000313" key="3">
    <source>
        <dbReference type="EMBL" id="KAJ8886021.1"/>
    </source>
</evidence>
<protein>
    <submittedName>
        <fullName evidence="3">Uncharacterized protein</fullName>
    </submittedName>
</protein>
<gene>
    <name evidence="3" type="ORF">PR048_012227</name>
</gene>
<evidence type="ECO:0000313" key="4">
    <source>
        <dbReference type="Proteomes" id="UP001159363"/>
    </source>
</evidence>
<dbReference type="PANTHER" id="PTHR11388">
    <property type="entry name" value="ORGANIC ANION TRANSPORTER"/>
    <property type="match status" value="1"/>
</dbReference>
<dbReference type="Gene3D" id="1.20.1250.20">
    <property type="entry name" value="MFS general substrate transporter like domains"/>
    <property type="match status" value="1"/>
</dbReference>
<organism evidence="3 4">
    <name type="scientific">Dryococelus australis</name>
    <dbReference type="NCBI Taxonomy" id="614101"/>
    <lineage>
        <taxon>Eukaryota</taxon>
        <taxon>Metazoa</taxon>
        <taxon>Ecdysozoa</taxon>
        <taxon>Arthropoda</taxon>
        <taxon>Hexapoda</taxon>
        <taxon>Insecta</taxon>
        <taxon>Pterygota</taxon>
        <taxon>Neoptera</taxon>
        <taxon>Polyneoptera</taxon>
        <taxon>Phasmatodea</taxon>
        <taxon>Verophasmatodea</taxon>
        <taxon>Anareolatae</taxon>
        <taxon>Phasmatidae</taxon>
        <taxon>Eurycanthinae</taxon>
        <taxon>Dryococelus</taxon>
    </lineage>
</organism>
<feature type="transmembrane region" description="Helical" evidence="2">
    <location>
        <begin position="263"/>
        <end position="285"/>
    </location>
</feature>
<keyword evidence="2" id="KW-0812">Transmembrane</keyword>
<evidence type="ECO:0000256" key="1">
    <source>
        <dbReference type="ARBA" id="ARBA00023157"/>
    </source>
</evidence>
<keyword evidence="1" id="KW-1015">Disulfide bond</keyword>
<sequence length="434" mass="48136">MGKWRSKYTRALEDSSVSTDDVLTLAQHKESNVSDPTPIFDGPIDNFLLSGGKSLLDDDTMSPYRDLSAERSGSDMLVDPVPDQKQNLLSHDNCLTNGEKIPKNHLAAIVNSAIKNEYNSDRCSEHPVGDSERLSNVFYTEETSRKVDNDTSKTLLHSESDANGLMHLDVSNAEELKCGLGPCTPRWLQFFASKQAFLVTFCITWVLQGMYYTYFVSVITTIEKLFQIQSKTTGIIMSATEIGQIGSSLLLTYYGGQGHRPKWIAWGMILFAVSSFACSLPHFLFGKQMIQANDLLFSGLTSTVVSPYDTGNNTRPVLPNLCMPKHFKDVAENSSVVNRSLECDGNPLLDRRLHSKHTTIVLTMFFISLLGVGMGQTAVYTLGIPYIDDNVASRESPLYFGEYAFVQCIFYTAVSPGHSLMAKEGAELNCKLFQ</sequence>
<keyword evidence="2" id="KW-0472">Membrane</keyword>
<dbReference type="InterPro" id="IPR004156">
    <property type="entry name" value="OATP"/>
</dbReference>